<dbReference type="InterPro" id="IPR003724">
    <property type="entry name" value="CblAdoTrfase_CobA"/>
</dbReference>
<evidence type="ECO:0000313" key="2">
    <source>
        <dbReference type="Proteomes" id="UP000178413"/>
    </source>
</evidence>
<dbReference type="PANTHER" id="PTHR46638:SF1">
    <property type="entry name" value="CORRINOID ADENOSYLTRANSFERASE"/>
    <property type="match status" value="1"/>
</dbReference>
<protein>
    <recommendedName>
        <fullName evidence="3">Cob(I)yrinic acid a,c-diamide adenosyltransferase</fullName>
    </recommendedName>
</protein>
<gene>
    <name evidence="1" type="ORF">A3D50_00690</name>
</gene>
<dbReference type="InterPro" id="IPR027417">
    <property type="entry name" value="P-loop_NTPase"/>
</dbReference>
<dbReference type="PIRSF" id="PIRSF015617">
    <property type="entry name" value="Adensltrnsf_CobA"/>
    <property type="match status" value="1"/>
</dbReference>
<proteinExistence type="predicted"/>
<evidence type="ECO:0008006" key="3">
    <source>
        <dbReference type="Google" id="ProtNLM"/>
    </source>
</evidence>
<dbReference type="Proteomes" id="UP000178413">
    <property type="component" value="Unassembled WGS sequence"/>
</dbReference>
<name>A0A1G2MK43_9BACT</name>
<evidence type="ECO:0000313" key="1">
    <source>
        <dbReference type="EMBL" id="OHA24243.1"/>
    </source>
</evidence>
<dbReference type="STRING" id="1802308.A3D50_00690"/>
<dbReference type="EMBL" id="MHRM01000009">
    <property type="protein sequence ID" value="OHA24243.1"/>
    <property type="molecule type" value="Genomic_DNA"/>
</dbReference>
<dbReference type="Pfam" id="PF02572">
    <property type="entry name" value="CobA_CobO_BtuR"/>
    <property type="match status" value="1"/>
</dbReference>
<reference evidence="1 2" key="1">
    <citation type="journal article" date="2016" name="Nat. Commun.">
        <title>Thousands of microbial genomes shed light on interconnected biogeochemical processes in an aquifer system.</title>
        <authorList>
            <person name="Anantharaman K."/>
            <person name="Brown C.T."/>
            <person name="Hug L.A."/>
            <person name="Sharon I."/>
            <person name="Castelle C.J."/>
            <person name="Probst A.J."/>
            <person name="Thomas B.C."/>
            <person name="Singh A."/>
            <person name="Wilkins M.J."/>
            <person name="Karaoz U."/>
            <person name="Brodie E.L."/>
            <person name="Williams K.H."/>
            <person name="Hubbard S.S."/>
            <person name="Banfield J.F."/>
        </authorList>
    </citation>
    <scope>NUCLEOTIDE SEQUENCE [LARGE SCALE GENOMIC DNA]</scope>
</reference>
<dbReference type="AlphaFoldDB" id="A0A1G2MK43"/>
<accession>A0A1G2MK43</accession>
<organism evidence="1 2">
    <name type="scientific">Candidatus Taylorbacteria bacterium RIFCSPHIGHO2_02_FULL_44_12</name>
    <dbReference type="NCBI Taxonomy" id="1802308"/>
    <lineage>
        <taxon>Bacteria</taxon>
        <taxon>Candidatus Tayloriibacteriota</taxon>
    </lineage>
</organism>
<dbReference type="PANTHER" id="PTHR46638">
    <property type="entry name" value="CORRINOID ADENOSYLTRANSFERASE"/>
    <property type="match status" value="1"/>
</dbReference>
<dbReference type="GO" id="GO:0005524">
    <property type="term" value="F:ATP binding"/>
    <property type="evidence" value="ECO:0007669"/>
    <property type="project" value="InterPro"/>
</dbReference>
<dbReference type="Gene3D" id="3.40.50.300">
    <property type="entry name" value="P-loop containing nucleotide triphosphate hydrolases"/>
    <property type="match status" value="1"/>
</dbReference>
<sequence>MLIIFTGNGKGKTTAAIGQALRAVGNGSKVLMVQFIKGSWKSGEDISSKELYPNFKIIKKGKGFVRIGDDKIPFEEHQKAAQDALVYAEEQIGLKKWNIVILDEIWNALSLKLVTPESVVDFISKNILITDHLIMTGRDCPQEFIDKADLVTEMMEIKHPFAKGLPGKKGLEY</sequence>
<dbReference type="GO" id="GO:0008817">
    <property type="term" value="F:corrinoid adenosyltransferase activity"/>
    <property type="evidence" value="ECO:0007669"/>
    <property type="project" value="InterPro"/>
</dbReference>
<dbReference type="GO" id="GO:0009236">
    <property type="term" value="P:cobalamin biosynthetic process"/>
    <property type="evidence" value="ECO:0007669"/>
    <property type="project" value="InterPro"/>
</dbReference>
<dbReference type="SUPFAM" id="SSF52540">
    <property type="entry name" value="P-loop containing nucleoside triphosphate hydrolases"/>
    <property type="match status" value="1"/>
</dbReference>
<comment type="caution">
    <text evidence="1">The sequence shown here is derived from an EMBL/GenBank/DDBJ whole genome shotgun (WGS) entry which is preliminary data.</text>
</comment>